<evidence type="ECO:0000313" key="4">
    <source>
        <dbReference type="EMBL" id="EEE64153.1"/>
    </source>
</evidence>
<evidence type="ECO:0000256" key="1">
    <source>
        <dbReference type="ARBA" id="ARBA00023015"/>
    </source>
</evidence>
<dbReference type="EMBL" id="CM000142">
    <property type="protein sequence ID" value="EEE64153.1"/>
    <property type="molecule type" value="Genomic_DNA"/>
</dbReference>
<dbReference type="AlphaFoldDB" id="B9FKU2"/>
<comment type="similarity">
    <text evidence="3">Belongs to the GRAS family.</text>
</comment>
<keyword evidence="2" id="KW-0804">Transcription</keyword>
<dbReference type="InterPro" id="IPR005202">
    <property type="entry name" value="TF_GRAS"/>
</dbReference>
<organism evidence="4">
    <name type="scientific">Oryza sativa subsp. japonica</name>
    <name type="common">Rice</name>
    <dbReference type="NCBI Taxonomy" id="39947"/>
    <lineage>
        <taxon>Eukaryota</taxon>
        <taxon>Viridiplantae</taxon>
        <taxon>Streptophyta</taxon>
        <taxon>Embryophyta</taxon>
        <taxon>Tracheophyta</taxon>
        <taxon>Spermatophyta</taxon>
        <taxon>Magnoliopsida</taxon>
        <taxon>Liliopsida</taxon>
        <taxon>Poales</taxon>
        <taxon>Poaceae</taxon>
        <taxon>BOP clade</taxon>
        <taxon>Oryzoideae</taxon>
        <taxon>Oryzeae</taxon>
        <taxon>Oryzinae</taxon>
        <taxon>Oryza</taxon>
        <taxon>Oryza sativa</taxon>
    </lineage>
</organism>
<protein>
    <submittedName>
        <fullName evidence="4">Uncharacterized protein</fullName>
    </submittedName>
</protein>
<reference evidence="4" key="1">
    <citation type="journal article" date="2005" name="PLoS Biol.">
        <title>The genomes of Oryza sativa: a history of duplications.</title>
        <authorList>
            <person name="Yu J."/>
            <person name="Wang J."/>
            <person name="Lin W."/>
            <person name="Li S."/>
            <person name="Li H."/>
            <person name="Zhou J."/>
            <person name="Ni P."/>
            <person name="Dong W."/>
            <person name="Hu S."/>
            <person name="Zeng C."/>
            <person name="Zhang J."/>
            <person name="Zhang Y."/>
            <person name="Li R."/>
            <person name="Xu Z."/>
            <person name="Li S."/>
            <person name="Li X."/>
            <person name="Zheng H."/>
            <person name="Cong L."/>
            <person name="Lin L."/>
            <person name="Yin J."/>
            <person name="Geng J."/>
            <person name="Li G."/>
            <person name="Shi J."/>
            <person name="Liu J."/>
            <person name="Lv H."/>
            <person name="Li J."/>
            <person name="Wang J."/>
            <person name="Deng Y."/>
            <person name="Ran L."/>
            <person name="Shi X."/>
            <person name="Wang X."/>
            <person name="Wu Q."/>
            <person name="Li C."/>
            <person name="Ren X."/>
            <person name="Wang J."/>
            <person name="Wang X."/>
            <person name="Li D."/>
            <person name="Liu D."/>
            <person name="Zhang X."/>
            <person name="Ji Z."/>
            <person name="Zhao W."/>
            <person name="Sun Y."/>
            <person name="Zhang Z."/>
            <person name="Bao J."/>
            <person name="Han Y."/>
            <person name="Dong L."/>
            <person name="Ji J."/>
            <person name="Chen P."/>
            <person name="Wu S."/>
            <person name="Liu J."/>
            <person name="Xiao Y."/>
            <person name="Bu D."/>
            <person name="Tan J."/>
            <person name="Yang L."/>
            <person name="Ye C."/>
            <person name="Zhang J."/>
            <person name="Xu J."/>
            <person name="Zhou Y."/>
            <person name="Yu Y."/>
            <person name="Zhang B."/>
            <person name="Zhuang S."/>
            <person name="Wei H."/>
            <person name="Liu B."/>
            <person name="Lei M."/>
            <person name="Yu H."/>
            <person name="Li Y."/>
            <person name="Xu H."/>
            <person name="Wei S."/>
            <person name="He X."/>
            <person name="Fang L."/>
            <person name="Zhang Z."/>
            <person name="Zhang Y."/>
            <person name="Huang X."/>
            <person name="Su Z."/>
            <person name="Tong W."/>
            <person name="Li J."/>
            <person name="Tong Z."/>
            <person name="Li S."/>
            <person name="Ye J."/>
            <person name="Wang L."/>
            <person name="Fang L."/>
            <person name="Lei T."/>
            <person name="Chen C."/>
            <person name="Chen H."/>
            <person name="Xu Z."/>
            <person name="Li H."/>
            <person name="Huang H."/>
            <person name="Zhang F."/>
            <person name="Xu H."/>
            <person name="Li N."/>
            <person name="Zhao C."/>
            <person name="Li S."/>
            <person name="Dong L."/>
            <person name="Huang Y."/>
            <person name="Li L."/>
            <person name="Xi Y."/>
            <person name="Qi Q."/>
            <person name="Li W."/>
            <person name="Zhang B."/>
            <person name="Hu W."/>
            <person name="Zhang Y."/>
            <person name="Tian X."/>
            <person name="Jiao Y."/>
            <person name="Liang X."/>
            <person name="Jin J."/>
            <person name="Gao L."/>
            <person name="Zheng W."/>
            <person name="Hao B."/>
            <person name="Liu S."/>
            <person name="Wang W."/>
            <person name="Yuan L."/>
            <person name="Cao M."/>
            <person name="McDermott J."/>
            <person name="Samudrala R."/>
            <person name="Wang J."/>
            <person name="Wong G.K."/>
            <person name="Yang H."/>
        </authorList>
    </citation>
    <scope>NUCLEOTIDE SEQUENCE [LARGE SCALE GENOMIC DNA]</scope>
</reference>
<keyword evidence="1" id="KW-0805">Transcription regulation</keyword>
<dbReference type="Proteomes" id="UP000007752">
    <property type="component" value="Chromosome 5"/>
</dbReference>
<dbReference type="Pfam" id="PF03514">
    <property type="entry name" value="GRAS"/>
    <property type="match status" value="2"/>
</dbReference>
<comment type="caution">
    <text evidence="3">Lacks conserved residue(s) required for the propagation of feature annotation.</text>
</comment>
<dbReference type="PROSITE" id="PS50985">
    <property type="entry name" value="GRAS"/>
    <property type="match status" value="1"/>
</dbReference>
<dbReference type="PANTHER" id="PTHR31636">
    <property type="entry name" value="OSJNBA0084A10.13 PROTEIN-RELATED"/>
    <property type="match status" value="1"/>
</dbReference>
<reference evidence="4" key="2">
    <citation type="submission" date="2008-12" db="EMBL/GenBank/DDBJ databases">
        <title>Improved gene annotation of the rice (Oryza sativa) genomes.</title>
        <authorList>
            <person name="Wang J."/>
            <person name="Li R."/>
            <person name="Fan W."/>
            <person name="Huang Q."/>
            <person name="Zhang J."/>
            <person name="Zhou Y."/>
            <person name="Hu Y."/>
            <person name="Zi S."/>
            <person name="Li J."/>
            <person name="Ni P."/>
            <person name="Zheng H."/>
            <person name="Zhang Y."/>
            <person name="Zhao M."/>
            <person name="Hao Q."/>
            <person name="McDermott J."/>
            <person name="Samudrala R."/>
            <person name="Kristiansen K."/>
            <person name="Wong G.K.-S."/>
        </authorList>
    </citation>
    <scope>NUCLEOTIDE SEQUENCE</scope>
</reference>
<name>B9FKU2_ORYSJ</name>
<evidence type="ECO:0000256" key="2">
    <source>
        <dbReference type="ARBA" id="ARBA00023163"/>
    </source>
</evidence>
<feature type="region of interest" description="SAW" evidence="3">
    <location>
        <begin position="339"/>
        <end position="414"/>
    </location>
</feature>
<accession>B9FKU2</accession>
<gene>
    <name evidence="4" type="ORF">OsJ_18985</name>
</gene>
<proteinExistence type="inferred from homology"/>
<evidence type="ECO:0000256" key="3">
    <source>
        <dbReference type="PROSITE-ProRule" id="PRU01191"/>
    </source>
</evidence>
<sequence>MQDSLGLMQFLDHHQYLYSSSSSNLPLQQPLLSHHHRFLEANEGCAGEDDSPEFVEPPAAAAAAGTFEQRPELGACKEVYSEEGGAAEERTGVAMAGADVEQVAVEDEEEAHGVRMIALLMECAAAMSVGNLAGANGALLELSQMASPYAASCGERLVAYFARAMAARLAILEAFHGKRLVHIVDLDVVPGGALQWLSLLPALAARPGGPPVIRVTGFGMSASVLHDTGNQLAGLARKLCMFFEFYAVAKRPGDADAVADMPGRRPGEAVAVHWLRHAMREHTAAAAATGRFLDRFVSALHHYSAVFEAMGASRPDGEDASRHLAEHGVLGREIANVLAVGGPARSSGREGPGSWREVLARHGFAHAGGGGGGRAQLVAAACPGGLGYTVAGDHDGTVRLGWKGTPLYAVSAWTWCSPPHARA</sequence>
<feature type="short sequence motif" description="VHIID" evidence="3">
    <location>
        <begin position="181"/>
        <end position="185"/>
    </location>
</feature>